<accession>A0AA51U992</accession>
<dbReference type="PROSITE" id="PS00236">
    <property type="entry name" value="NEUROTR_ION_CHANNEL"/>
    <property type="match status" value="1"/>
</dbReference>
<dbReference type="FunFam" id="2.70.170.10:FF:000016">
    <property type="entry name" value="Nicotinic acetylcholine receptor subunit"/>
    <property type="match status" value="1"/>
</dbReference>
<dbReference type="Pfam" id="PF02931">
    <property type="entry name" value="Neur_chan_LBD"/>
    <property type="match status" value="1"/>
</dbReference>
<evidence type="ECO:0000256" key="11">
    <source>
        <dbReference type="ARBA" id="ARBA00023170"/>
    </source>
</evidence>
<dbReference type="EMBL" id="OR193757">
    <property type="protein sequence ID" value="WMV64414.1"/>
    <property type="molecule type" value="mRNA"/>
</dbReference>
<feature type="domain" description="Neurotransmitter-gated ion-channel ligand-binding" evidence="18">
    <location>
        <begin position="36"/>
        <end position="243"/>
    </location>
</feature>
<keyword evidence="4" id="KW-1003">Cell membrane</keyword>
<evidence type="ECO:0000256" key="15">
    <source>
        <dbReference type="ARBA" id="ARBA00023303"/>
    </source>
</evidence>
<sequence length="489" mass="56282">MFSKHVQCLRTPVMDGFLVMFFICFTVTCVQSDEQEYRLTKYLMSNYDPAVRPAFNASQPLKVAFDMALYQILEVDEKNQILVTNGWLTQKWMDVHLRWNASDFGGISVIRLPASHVWKPDIVLYNNADSQYSVAVVNTNVIVQASGDVLWPSAGIFKSVCGMDVEYFPFDVQTCNLKFASWAYDGSQLDLTRVKEYGDFTHYQPNGEFDLDEFTSYSNAERYSCCDEPYPDVTYVIKIRRRPMFYVFNLILPCLLINSISLLAFYIPSESGEKVTLSINTLLSLTVFLMLVKDSLPHTQQTPLISLYYVLTICLVAFATVFSVLTLNVHYKGNRGTEVPPSMRRFILGFLAKIVFVSCRWKTSKRKDDASHVVDPFSDDSSSKDEKIPMDHIEKYSFSPRLRHRKETDSGGSEVTSEEFERHFLRVLNKVYETIERHEARLADQERQDNIRSEWQQVSVVCDRFLLGMFLLATTFVTFFILFSSPHGP</sequence>
<dbReference type="CDD" id="cd19051">
    <property type="entry name" value="LGIC_TM_cation"/>
    <property type="match status" value="1"/>
</dbReference>
<evidence type="ECO:0000256" key="10">
    <source>
        <dbReference type="ARBA" id="ARBA00023157"/>
    </source>
</evidence>
<dbReference type="Gene3D" id="1.20.58.390">
    <property type="entry name" value="Neurotransmitter-gated ion-channel transmembrane domain"/>
    <property type="match status" value="2"/>
</dbReference>
<dbReference type="SUPFAM" id="SSF63712">
    <property type="entry name" value="Nicotinic receptor ligand binding domain-like"/>
    <property type="match status" value="1"/>
</dbReference>
<evidence type="ECO:0000256" key="1">
    <source>
        <dbReference type="ARBA" id="ARBA00003328"/>
    </source>
</evidence>
<comment type="similarity">
    <text evidence="2">Belongs to the ligand-gated ion channel (TC 1.A.9) family. Acetylcholine receptor (TC 1.A.9.1) subfamily.</text>
</comment>
<feature type="transmembrane region" description="Helical" evidence="17">
    <location>
        <begin position="465"/>
        <end position="483"/>
    </location>
</feature>
<dbReference type="GO" id="GO:0004888">
    <property type="term" value="F:transmembrane signaling receptor activity"/>
    <property type="evidence" value="ECO:0007669"/>
    <property type="project" value="InterPro"/>
</dbReference>
<evidence type="ECO:0000313" key="20">
    <source>
        <dbReference type="EMBL" id="WMV64414.1"/>
    </source>
</evidence>
<dbReference type="CDD" id="cd18997">
    <property type="entry name" value="LGIC_ECD_nAChR"/>
    <property type="match status" value="1"/>
</dbReference>
<dbReference type="InterPro" id="IPR038050">
    <property type="entry name" value="Neuro_actylchol_rec"/>
</dbReference>
<dbReference type="Gene3D" id="2.70.170.10">
    <property type="entry name" value="Neurotransmitter-gated ion-channel ligand-binding domain"/>
    <property type="match status" value="1"/>
</dbReference>
<dbReference type="SUPFAM" id="SSF90112">
    <property type="entry name" value="Neurotransmitter-gated ion-channel transmembrane pore"/>
    <property type="match status" value="1"/>
</dbReference>
<keyword evidence="3 17" id="KW-0813">Transport</keyword>
<feature type="transmembrane region" description="Helical" evidence="17">
    <location>
        <begin position="245"/>
        <end position="269"/>
    </location>
</feature>
<organism evidence="20">
    <name type="scientific">Pardosa pseudoannulata</name>
    <dbReference type="NCBI Taxonomy" id="330961"/>
    <lineage>
        <taxon>Eukaryota</taxon>
        <taxon>Metazoa</taxon>
        <taxon>Ecdysozoa</taxon>
        <taxon>Arthropoda</taxon>
        <taxon>Chelicerata</taxon>
        <taxon>Arachnida</taxon>
        <taxon>Araneae</taxon>
        <taxon>Araneomorphae</taxon>
        <taxon>Entelegynae</taxon>
        <taxon>Lycosoidea</taxon>
        <taxon>Lycosidae</taxon>
        <taxon>Pardosa</taxon>
    </lineage>
</organism>
<evidence type="ECO:0000256" key="3">
    <source>
        <dbReference type="ARBA" id="ARBA00022448"/>
    </source>
</evidence>
<dbReference type="InterPro" id="IPR006202">
    <property type="entry name" value="Neur_chan_lig-bd"/>
</dbReference>
<feature type="transmembrane region" description="Helical" evidence="17">
    <location>
        <begin position="275"/>
        <end position="292"/>
    </location>
</feature>
<dbReference type="InterPro" id="IPR036719">
    <property type="entry name" value="Neuro-gated_channel_TM_sf"/>
</dbReference>
<keyword evidence="14" id="KW-1071">Ligand-gated ion channel</keyword>
<keyword evidence="6 17" id="KW-1133">Transmembrane helix</keyword>
<feature type="transmembrane region" description="Helical" evidence="17">
    <location>
        <begin position="345"/>
        <end position="361"/>
    </location>
</feature>
<dbReference type="Pfam" id="PF02932">
    <property type="entry name" value="Neur_chan_memb"/>
    <property type="match status" value="1"/>
</dbReference>
<evidence type="ECO:0000259" key="18">
    <source>
        <dbReference type="Pfam" id="PF02931"/>
    </source>
</evidence>
<keyword evidence="5 17" id="KW-0812">Transmembrane</keyword>
<evidence type="ECO:0000256" key="16">
    <source>
        <dbReference type="ARBA" id="ARBA00034104"/>
    </source>
</evidence>
<dbReference type="InterPro" id="IPR036734">
    <property type="entry name" value="Neur_chan_lig-bd_sf"/>
</dbReference>
<feature type="domain" description="Neurotransmitter-gated ion-channel transmembrane" evidence="19">
    <location>
        <begin position="250"/>
        <end position="481"/>
    </location>
</feature>
<evidence type="ECO:0000256" key="13">
    <source>
        <dbReference type="ARBA" id="ARBA00023257"/>
    </source>
</evidence>
<dbReference type="AlphaFoldDB" id="A0AA51U992"/>
<evidence type="ECO:0000256" key="8">
    <source>
        <dbReference type="ARBA" id="ARBA00023065"/>
    </source>
</evidence>
<dbReference type="NCBIfam" id="TIGR00860">
    <property type="entry name" value="LIC"/>
    <property type="match status" value="1"/>
</dbReference>
<keyword evidence="15 17" id="KW-0407">Ion channel</keyword>
<dbReference type="FunFam" id="1.20.58.390:FF:000073">
    <property type="entry name" value="Neuronal acetylcholine receptor subunit alpha-9-II"/>
    <property type="match status" value="1"/>
</dbReference>
<evidence type="ECO:0000256" key="14">
    <source>
        <dbReference type="ARBA" id="ARBA00023286"/>
    </source>
</evidence>
<protein>
    <submittedName>
        <fullName evidence="20">Nicotinic acetylcholine receptor alpha5</fullName>
    </submittedName>
</protein>
<evidence type="ECO:0000256" key="2">
    <source>
        <dbReference type="ARBA" id="ARBA00009237"/>
    </source>
</evidence>
<gene>
    <name evidence="20" type="primary">nAChR_alpha5</name>
</gene>
<dbReference type="PRINTS" id="PR00252">
    <property type="entry name" value="NRIONCHANNEL"/>
</dbReference>
<evidence type="ECO:0000259" key="19">
    <source>
        <dbReference type="Pfam" id="PF02932"/>
    </source>
</evidence>
<dbReference type="InterPro" id="IPR018000">
    <property type="entry name" value="Neurotransmitter_ion_chnl_CS"/>
</dbReference>
<proteinExistence type="evidence at transcript level"/>
<dbReference type="InterPro" id="IPR006201">
    <property type="entry name" value="Neur_channel"/>
</dbReference>
<keyword evidence="10" id="KW-1015">Disulfide bond</keyword>
<keyword evidence="8 17" id="KW-0406">Ion transport</keyword>
<keyword evidence="9 17" id="KW-0472">Membrane</keyword>
<evidence type="ECO:0000256" key="17">
    <source>
        <dbReference type="RuleBase" id="RU000687"/>
    </source>
</evidence>
<evidence type="ECO:0000256" key="4">
    <source>
        <dbReference type="ARBA" id="ARBA00022475"/>
    </source>
</evidence>
<dbReference type="GO" id="GO:0045211">
    <property type="term" value="C:postsynaptic membrane"/>
    <property type="evidence" value="ECO:0007669"/>
    <property type="project" value="UniProtKB-SubCell"/>
</dbReference>
<dbReference type="InterPro" id="IPR002394">
    <property type="entry name" value="Nicotinic_acetylcholine_rcpt"/>
</dbReference>
<name>A0AA51U992_9ARAC</name>
<keyword evidence="13" id="KW-0628">Postsynaptic cell membrane</keyword>
<keyword evidence="11 20" id="KW-0675">Receptor</keyword>
<evidence type="ECO:0000256" key="7">
    <source>
        <dbReference type="ARBA" id="ARBA00023018"/>
    </source>
</evidence>
<reference evidence="20" key="1">
    <citation type="submission" date="2023-06" db="EMBL/GenBank/DDBJ databases">
        <authorList>
            <person name="Wang J.T."/>
            <person name="Liu Z.W."/>
        </authorList>
    </citation>
    <scope>NUCLEOTIDE SEQUENCE</scope>
</reference>
<comment type="subcellular location">
    <subcellularLocation>
        <location evidence="16">Postsynaptic cell membrane</location>
        <topology evidence="16">Multi-pass membrane protein</topology>
    </subcellularLocation>
</comment>
<feature type="transmembrane region" description="Helical" evidence="17">
    <location>
        <begin position="304"/>
        <end position="325"/>
    </location>
</feature>
<dbReference type="PANTHER" id="PTHR18945">
    <property type="entry name" value="NEUROTRANSMITTER GATED ION CHANNEL"/>
    <property type="match status" value="1"/>
</dbReference>
<comment type="function">
    <text evidence="1">After binding acetylcholine, the AChR responds by an extensive change in conformation that affects all subunits and leads to opening of an ion-conducting channel across the plasma membrane.</text>
</comment>
<keyword evidence="12" id="KW-0325">Glycoprotein</keyword>
<dbReference type="PRINTS" id="PR00254">
    <property type="entry name" value="NICOTINICR"/>
</dbReference>
<dbReference type="InterPro" id="IPR006029">
    <property type="entry name" value="Neurotrans-gated_channel_TM"/>
</dbReference>
<evidence type="ECO:0000256" key="5">
    <source>
        <dbReference type="ARBA" id="ARBA00022692"/>
    </source>
</evidence>
<evidence type="ECO:0000256" key="6">
    <source>
        <dbReference type="ARBA" id="ARBA00022989"/>
    </source>
</evidence>
<evidence type="ECO:0000256" key="12">
    <source>
        <dbReference type="ARBA" id="ARBA00023180"/>
    </source>
</evidence>
<keyword evidence="7" id="KW-0770">Synapse</keyword>
<dbReference type="GO" id="GO:0022848">
    <property type="term" value="F:acetylcholine-gated monoatomic cation-selective channel activity"/>
    <property type="evidence" value="ECO:0007669"/>
    <property type="project" value="InterPro"/>
</dbReference>
<evidence type="ECO:0000256" key="9">
    <source>
        <dbReference type="ARBA" id="ARBA00023136"/>
    </source>
</evidence>